<keyword evidence="1" id="KW-0808">Transferase</keyword>
<dbReference type="Gene3D" id="3.90.1150.10">
    <property type="entry name" value="Aspartate Aminotransferase, domain 1"/>
    <property type="match status" value="2"/>
</dbReference>
<protein>
    <recommendedName>
        <fullName evidence="1">Aminotransferase</fullName>
        <ecNumber evidence="1">2.6.1.-</ecNumber>
    </recommendedName>
</protein>
<dbReference type="SUPFAM" id="SSF53383">
    <property type="entry name" value="PLP-dependent transferases"/>
    <property type="match status" value="1"/>
</dbReference>
<dbReference type="InterPro" id="IPR004838">
    <property type="entry name" value="NHTrfase_class1_PyrdxlP-BS"/>
</dbReference>
<dbReference type="GO" id="GO:0030170">
    <property type="term" value="F:pyridoxal phosphate binding"/>
    <property type="evidence" value="ECO:0007669"/>
    <property type="project" value="InterPro"/>
</dbReference>
<reference evidence="3" key="2">
    <citation type="journal article" date="2021" name="PeerJ">
        <title>Extensive microbial diversity within the chicken gut microbiome revealed by metagenomics and culture.</title>
        <authorList>
            <person name="Gilroy R."/>
            <person name="Ravi A."/>
            <person name="Getino M."/>
            <person name="Pursley I."/>
            <person name="Horton D.L."/>
            <person name="Alikhan N.F."/>
            <person name="Baker D."/>
            <person name="Gharbi K."/>
            <person name="Hall N."/>
            <person name="Watson M."/>
            <person name="Adriaenssens E.M."/>
            <person name="Foster-Nyarko E."/>
            <person name="Jarju S."/>
            <person name="Secka A."/>
            <person name="Antonio M."/>
            <person name="Oren A."/>
            <person name="Chaudhuri R.R."/>
            <person name="La Ragione R."/>
            <person name="Hildebrand F."/>
            <person name="Pallen M.J."/>
        </authorList>
    </citation>
    <scope>NUCLEOTIDE SEQUENCE</scope>
    <source>
        <strain evidence="3">18911</strain>
    </source>
</reference>
<dbReference type="InterPro" id="IPR015421">
    <property type="entry name" value="PyrdxlP-dep_Trfase_major"/>
</dbReference>
<feature type="domain" description="Aminotransferase class I/classII large" evidence="2">
    <location>
        <begin position="34"/>
        <end position="385"/>
    </location>
</feature>
<dbReference type="InterPro" id="IPR015424">
    <property type="entry name" value="PyrdxlP-dep_Trfase"/>
</dbReference>
<accession>A0A9D1MHV0</accession>
<organism evidence="3 4">
    <name type="scientific">Candidatus Stercoripulliclostridium merdigallinarum</name>
    <dbReference type="NCBI Taxonomy" id="2840951"/>
    <lineage>
        <taxon>Bacteria</taxon>
        <taxon>Bacillati</taxon>
        <taxon>Bacillota</taxon>
        <taxon>Clostridia</taxon>
        <taxon>Eubacteriales</taxon>
        <taxon>Candidatus Stercoripulliclostridium</taxon>
    </lineage>
</organism>
<evidence type="ECO:0000313" key="4">
    <source>
        <dbReference type="Proteomes" id="UP000824094"/>
    </source>
</evidence>
<name>A0A9D1MHV0_9FIRM</name>
<dbReference type="PANTHER" id="PTHR42691:SF1">
    <property type="entry name" value="ASPARTATE AMINOTRANSFERASE YHDR-RELATED"/>
    <property type="match status" value="1"/>
</dbReference>
<dbReference type="PROSITE" id="PS00105">
    <property type="entry name" value="AA_TRANSFER_CLASS_1"/>
    <property type="match status" value="1"/>
</dbReference>
<sequence>MYNKKAYELGSVRSVIRELFEYGKARAAKYGADKVFDFSLGNPSVPPPQEVEQAIVDFVATTEPIALHGYTSAPGDAGVRAAIADYTNERFGTNFTADYIYMTCGAAAALTITLGALVTPEIDEVIAVAPYFPEYKVFAEAAGATFKVLPITRKDFQIDAEALKNTVTEKTAAIIINSPNNPSGVVYNDECLKAVAEVLGNKSAEYGHPIYIIADEPYRELVYGGVKVGFIPNYYKDSVICYSYSKSLSLPGERIGYIAVNPEAADAKEIYLAVMGAGRALGYVCAPSLMQYVVGRTLRLKPDLQAYERNRELIYGGLTEIGYECVRPDGAFYLFIKVPGGDDEKFSEKAKEYGVLVVPGTGFGAPGYVRLSYCVAYDTIKNSLEHFAALYKDFAD</sequence>
<dbReference type="Proteomes" id="UP000824094">
    <property type="component" value="Unassembled WGS sequence"/>
</dbReference>
<gene>
    <name evidence="3" type="ORF">IAB05_04245</name>
</gene>
<comment type="cofactor">
    <cofactor evidence="1">
        <name>pyridoxal 5'-phosphate</name>
        <dbReference type="ChEBI" id="CHEBI:597326"/>
    </cofactor>
</comment>
<dbReference type="EC" id="2.6.1.-" evidence="1"/>
<dbReference type="PANTHER" id="PTHR42691">
    <property type="entry name" value="ASPARTATE AMINOTRANSFERASE YHDR-RELATED"/>
    <property type="match status" value="1"/>
</dbReference>
<dbReference type="Gene3D" id="3.40.640.10">
    <property type="entry name" value="Type I PLP-dependent aspartate aminotransferase-like (Major domain)"/>
    <property type="match status" value="1"/>
</dbReference>
<evidence type="ECO:0000313" key="3">
    <source>
        <dbReference type="EMBL" id="HIU60579.1"/>
    </source>
</evidence>
<dbReference type="InterPro" id="IPR015422">
    <property type="entry name" value="PyrdxlP-dep_Trfase_small"/>
</dbReference>
<comment type="caution">
    <text evidence="3">The sequence shown here is derived from an EMBL/GenBank/DDBJ whole genome shotgun (WGS) entry which is preliminary data.</text>
</comment>
<evidence type="ECO:0000256" key="1">
    <source>
        <dbReference type="RuleBase" id="RU000481"/>
    </source>
</evidence>
<dbReference type="CDD" id="cd00609">
    <property type="entry name" value="AAT_like"/>
    <property type="match status" value="1"/>
</dbReference>
<dbReference type="Pfam" id="PF00155">
    <property type="entry name" value="Aminotran_1_2"/>
    <property type="match status" value="1"/>
</dbReference>
<reference evidence="3" key="1">
    <citation type="submission" date="2020-10" db="EMBL/GenBank/DDBJ databases">
        <authorList>
            <person name="Gilroy R."/>
        </authorList>
    </citation>
    <scope>NUCLEOTIDE SEQUENCE</scope>
    <source>
        <strain evidence="3">18911</strain>
    </source>
</reference>
<evidence type="ECO:0000259" key="2">
    <source>
        <dbReference type="Pfam" id="PF00155"/>
    </source>
</evidence>
<keyword evidence="1 3" id="KW-0032">Aminotransferase</keyword>
<dbReference type="AlphaFoldDB" id="A0A9D1MHV0"/>
<dbReference type="EMBL" id="DVNF01000126">
    <property type="protein sequence ID" value="HIU60579.1"/>
    <property type="molecule type" value="Genomic_DNA"/>
</dbReference>
<proteinExistence type="inferred from homology"/>
<dbReference type="NCBIfam" id="NF005305">
    <property type="entry name" value="PRK06836.1"/>
    <property type="match status" value="1"/>
</dbReference>
<dbReference type="GO" id="GO:0008483">
    <property type="term" value="F:transaminase activity"/>
    <property type="evidence" value="ECO:0007669"/>
    <property type="project" value="UniProtKB-KW"/>
</dbReference>
<comment type="similarity">
    <text evidence="1">Belongs to the class-I pyridoxal-phosphate-dependent aminotransferase family.</text>
</comment>
<dbReference type="InterPro" id="IPR004839">
    <property type="entry name" value="Aminotransferase_I/II_large"/>
</dbReference>